<keyword evidence="7" id="KW-0813">Transport</keyword>
<dbReference type="InterPro" id="IPR010656">
    <property type="entry name" value="DctM"/>
</dbReference>
<feature type="transmembrane region" description="Helical" evidence="7">
    <location>
        <begin position="101"/>
        <end position="128"/>
    </location>
</feature>
<feature type="transmembrane region" description="Helical" evidence="7">
    <location>
        <begin position="59"/>
        <end position="81"/>
    </location>
</feature>
<dbReference type="InterPro" id="IPR004681">
    <property type="entry name" value="TRAP_DctM"/>
</dbReference>
<accession>A0ABS1DBS0</accession>
<sequence>MDPVTITVIVLAALFLLFLIGMPVFGALAMASVTGILLLQGVDGLGAIPGVIYDRMSGFTLVAVPLFILMGEIIFVSGLGAEIYTATSRWLHGLRGSLGMASVAACAVFGALCGVSVAGAATIGKFAIPEMLKRGYDRRLATGCVASAGGLALLIPPSVGLILYGLVANQSVGLLFIAGIVPGVILALMMMAWIFVVGRFRPEAVGVDDRTVTWAQRWDSLWRIWPVIVLIAAVLGTIYTGVATPTEAAAIGSLGAFLVALLRGKLDLATTRRILRETMVNTGMILAILASALVFGYLLTRLRVPQELVMLVTESGLSEAVILVGIFALLIVMGMFMDVVSVILIATPILLPSVEAMGYDPLWFGIVMAIACEMAVITPPVGLNLFVIKGISPESVSLGDVTRGAAPFVVVLILGLALFVAFPELVLWLPFQAL</sequence>
<feature type="transmembrane region" description="Helical" evidence="7">
    <location>
        <begin position="362"/>
        <end position="388"/>
    </location>
</feature>
<dbReference type="PIRSF" id="PIRSF006066">
    <property type="entry name" value="HI0050"/>
    <property type="match status" value="1"/>
</dbReference>
<feature type="transmembrane region" description="Helical" evidence="7">
    <location>
        <begin position="408"/>
        <end position="431"/>
    </location>
</feature>
<reference evidence="9 10" key="1">
    <citation type="journal article" date="2020" name="Microorganisms">
        <title>Osmotic Adaptation and Compatible Solute Biosynthesis of Phototrophic Bacteria as Revealed from Genome Analyses.</title>
        <authorList>
            <person name="Imhoff J.F."/>
            <person name="Rahn T."/>
            <person name="Kunzel S."/>
            <person name="Keller A."/>
            <person name="Neulinger S.C."/>
        </authorList>
    </citation>
    <scope>NUCLEOTIDE SEQUENCE [LARGE SCALE GENOMIC DNA]</scope>
    <source>
        <strain evidence="9 10">DSM 9895</strain>
    </source>
</reference>
<feature type="transmembrane region" description="Helical" evidence="7">
    <location>
        <begin position="248"/>
        <end position="266"/>
    </location>
</feature>
<evidence type="ECO:0000313" key="9">
    <source>
        <dbReference type="EMBL" id="MBK1667372.1"/>
    </source>
</evidence>
<dbReference type="EMBL" id="NRRL01000006">
    <property type="protein sequence ID" value="MBK1667372.1"/>
    <property type="molecule type" value="Genomic_DNA"/>
</dbReference>
<comment type="caution">
    <text evidence="9">The sequence shown here is derived from an EMBL/GenBank/DDBJ whole genome shotgun (WGS) entry which is preliminary data.</text>
</comment>
<comment type="subunit">
    <text evidence="7">The complex comprises the extracytoplasmic solute receptor protein and the two transmembrane proteins.</text>
</comment>
<evidence type="ECO:0000256" key="7">
    <source>
        <dbReference type="RuleBase" id="RU369079"/>
    </source>
</evidence>
<evidence type="ECO:0000256" key="4">
    <source>
        <dbReference type="ARBA" id="ARBA00022692"/>
    </source>
</evidence>
<feature type="transmembrane region" description="Helical" evidence="7">
    <location>
        <begin position="6"/>
        <end position="39"/>
    </location>
</feature>
<dbReference type="PANTHER" id="PTHR33362">
    <property type="entry name" value="SIALIC ACID TRAP TRANSPORTER PERMEASE PROTEIN SIAT-RELATED"/>
    <property type="match status" value="1"/>
</dbReference>
<feature type="transmembrane region" description="Helical" evidence="7">
    <location>
        <begin position="173"/>
        <end position="200"/>
    </location>
</feature>
<dbReference type="RefSeq" id="WP_200339443.1">
    <property type="nucleotide sequence ID" value="NZ_NRRL01000006.1"/>
</dbReference>
<evidence type="ECO:0000256" key="3">
    <source>
        <dbReference type="ARBA" id="ARBA00022519"/>
    </source>
</evidence>
<feature type="transmembrane region" description="Helical" evidence="7">
    <location>
        <begin position="320"/>
        <end position="350"/>
    </location>
</feature>
<name>A0ABS1DBS0_9PROT</name>
<organism evidence="9 10">
    <name type="scientific">Rhodovibrio sodomensis</name>
    <dbReference type="NCBI Taxonomy" id="1088"/>
    <lineage>
        <taxon>Bacteria</taxon>
        <taxon>Pseudomonadati</taxon>
        <taxon>Pseudomonadota</taxon>
        <taxon>Alphaproteobacteria</taxon>
        <taxon>Rhodospirillales</taxon>
        <taxon>Rhodovibrionaceae</taxon>
        <taxon>Rhodovibrio</taxon>
    </lineage>
</organism>
<gene>
    <name evidence="9" type="ORF">CKO28_04930</name>
</gene>
<feature type="transmembrane region" description="Helical" evidence="7">
    <location>
        <begin position="221"/>
        <end position="242"/>
    </location>
</feature>
<protein>
    <recommendedName>
        <fullName evidence="7">TRAP transporter large permease protein</fullName>
    </recommendedName>
</protein>
<keyword evidence="3 7" id="KW-0997">Cell inner membrane</keyword>
<keyword evidence="4 7" id="KW-0812">Transmembrane</keyword>
<comment type="subcellular location">
    <subcellularLocation>
        <location evidence="1 7">Cell inner membrane</location>
        <topology evidence="1 7">Multi-pass membrane protein</topology>
    </subcellularLocation>
</comment>
<keyword evidence="10" id="KW-1185">Reference proteome</keyword>
<evidence type="ECO:0000256" key="5">
    <source>
        <dbReference type="ARBA" id="ARBA00022989"/>
    </source>
</evidence>
<keyword evidence="2" id="KW-1003">Cell membrane</keyword>
<comment type="function">
    <text evidence="7">Part of the tripartite ATP-independent periplasmic (TRAP) transport system.</text>
</comment>
<proteinExistence type="inferred from homology"/>
<keyword evidence="5 7" id="KW-1133">Transmembrane helix</keyword>
<dbReference type="PANTHER" id="PTHR33362:SF5">
    <property type="entry name" value="C4-DICARBOXYLATE TRAP TRANSPORTER LARGE PERMEASE PROTEIN DCTM"/>
    <property type="match status" value="1"/>
</dbReference>
<evidence type="ECO:0000256" key="6">
    <source>
        <dbReference type="ARBA" id="ARBA00023136"/>
    </source>
</evidence>
<evidence type="ECO:0000313" key="10">
    <source>
        <dbReference type="Proteomes" id="UP001296873"/>
    </source>
</evidence>
<dbReference type="Proteomes" id="UP001296873">
    <property type="component" value="Unassembled WGS sequence"/>
</dbReference>
<evidence type="ECO:0000256" key="1">
    <source>
        <dbReference type="ARBA" id="ARBA00004429"/>
    </source>
</evidence>
<feature type="domain" description="TRAP C4-dicarboxylate transport system permease DctM subunit" evidence="8">
    <location>
        <begin position="11"/>
        <end position="425"/>
    </location>
</feature>
<comment type="similarity">
    <text evidence="7">Belongs to the TRAP transporter large permease family.</text>
</comment>
<evidence type="ECO:0000259" key="8">
    <source>
        <dbReference type="Pfam" id="PF06808"/>
    </source>
</evidence>
<dbReference type="Pfam" id="PF06808">
    <property type="entry name" value="DctM"/>
    <property type="match status" value="1"/>
</dbReference>
<keyword evidence="6 7" id="KW-0472">Membrane</keyword>
<evidence type="ECO:0000256" key="2">
    <source>
        <dbReference type="ARBA" id="ARBA00022475"/>
    </source>
</evidence>
<feature type="transmembrane region" description="Helical" evidence="7">
    <location>
        <begin position="278"/>
        <end position="300"/>
    </location>
</feature>
<feature type="transmembrane region" description="Helical" evidence="7">
    <location>
        <begin position="140"/>
        <end position="167"/>
    </location>
</feature>
<dbReference type="NCBIfam" id="TIGR00786">
    <property type="entry name" value="dctM"/>
    <property type="match status" value="1"/>
</dbReference>